<dbReference type="GO" id="GO:0042732">
    <property type="term" value="P:D-xylose metabolic process"/>
    <property type="evidence" value="ECO:0007669"/>
    <property type="project" value="UniProtKB-KW"/>
</dbReference>
<reference evidence="10 11" key="1">
    <citation type="submission" date="2018-04" db="EMBL/GenBank/DDBJ databases">
        <authorList>
            <person name="Zhang X."/>
            <person name="Yuan J."/>
            <person name="Li F."/>
            <person name="Xiang J."/>
        </authorList>
    </citation>
    <scope>NUCLEOTIDE SEQUENCE [LARGE SCALE GENOMIC DNA]</scope>
    <source>
        <tissue evidence="10">Muscle</tissue>
    </source>
</reference>
<keyword evidence="4 8" id="KW-0479">Metal-binding</keyword>
<dbReference type="PRINTS" id="PR00688">
    <property type="entry name" value="XYLOSISMRASE"/>
</dbReference>
<evidence type="ECO:0000256" key="4">
    <source>
        <dbReference type="ARBA" id="ARBA00022723"/>
    </source>
</evidence>
<comment type="catalytic activity">
    <reaction evidence="7 8">
        <text>alpha-D-xylose = alpha-D-xylulofuranose</text>
        <dbReference type="Rhea" id="RHEA:22816"/>
        <dbReference type="ChEBI" id="CHEBI:28518"/>
        <dbReference type="ChEBI" id="CHEBI:188998"/>
        <dbReference type="EC" id="5.3.1.5"/>
    </reaction>
</comment>
<reference evidence="10 11" key="2">
    <citation type="submission" date="2019-01" db="EMBL/GenBank/DDBJ databases">
        <title>The decoding of complex shrimp genome reveals the adaptation for benthos swimmer, frequently molting mechanism and breeding impact on genome.</title>
        <authorList>
            <person name="Sun Y."/>
            <person name="Gao Y."/>
            <person name="Yu Y."/>
        </authorList>
    </citation>
    <scope>NUCLEOTIDE SEQUENCE [LARGE SCALE GENOMIC DNA]</scope>
    <source>
        <tissue evidence="10">Muscle</tissue>
    </source>
</reference>
<dbReference type="GO" id="GO:0046872">
    <property type="term" value="F:metal ion binding"/>
    <property type="evidence" value="ECO:0007669"/>
    <property type="project" value="UniProtKB-KW"/>
</dbReference>
<dbReference type="PANTHER" id="PTHR48408:SF1">
    <property type="entry name" value="XYLOSE ISOMERASE"/>
    <property type="match status" value="1"/>
</dbReference>
<comment type="caution">
    <text evidence="10">The sequence shown here is derived from an EMBL/GenBank/DDBJ whole genome shotgun (WGS) entry which is preliminary data.</text>
</comment>
<sequence length="630" mass="70005">MGPQDSKHWTPPMLPGSKIKRPNLTSLDLLLLPLSQTIYYLPILALPLPFPLSFPLPSSTFSHPPSPFSSLPNSASPSVPLAFPLLPSSPSLFSLPPPLSITSPSPQTIPTFAPLTALPLSILPFPPTSSTSLAPHPHLPLPLPSSSFPSLIHPLPSPFHPLPPPPSTLAPPLARPLPHPSPSFPSNPPLSSPFLPFIPFPHLSSPSFPILTFPPTSSPSSPSPSPIPPRPPSTPPPLPPPPPPHSPLCPHPNRPLFVPGISPIQYNPDAAPDESLVFRHYDAQQEVLGRTMEEWLRFSVAYWHSFRGTGSDPFGAGTIRRPWDDGTESLENAKRRLRAAFEFFSKLGNKYWTFHDRDLAPEGATIAETNANLDQLVELAAELQKKTGVKLLWATCNLFAHPSNQKKRSKRNQQDDSPQVHARRRHQLRRPRDGLRGAQVKEGAGGRPRLGAENFVFWGGREGYLSLLNTDVKADLDHLAAFFRMVIVYKEKIGFKGQLLIEPKAKEPTRHQYDYDAQTVMSFLHQYGLTQHFKLNIEPNHTTLAGHPHEHDVVFASAYGMLGSIDANTGSPDLGWDTDQFPMDVRNCTVIMKTVVEQLRDSFDWIHDDVWIDIFLRLSRWTPREYEKVT</sequence>
<accession>A0A3R7PJ76</accession>
<evidence type="ECO:0000256" key="9">
    <source>
        <dbReference type="SAM" id="MobiDB-lite"/>
    </source>
</evidence>
<evidence type="ECO:0000256" key="7">
    <source>
        <dbReference type="ARBA" id="ARBA00033659"/>
    </source>
</evidence>
<evidence type="ECO:0000313" key="10">
    <source>
        <dbReference type="EMBL" id="ROT73593.1"/>
    </source>
</evidence>
<feature type="region of interest" description="Disordered" evidence="9">
    <location>
        <begin position="403"/>
        <end position="446"/>
    </location>
</feature>
<organism evidence="10 11">
    <name type="scientific">Penaeus vannamei</name>
    <name type="common">Whiteleg shrimp</name>
    <name type="synonym">Litopenaeus vannamei</name>
    <dbReference type="NCBI Taxonomy" id="6689"/>
    <lineage>
        <taxon>Eukaryota</taxon>
        <taxon>Metazoa</taxon>
        <taxon>Ecdysozoa</taxon>
        <taxon>Arthropoda</taxon>
        <taxon>Crustacea</taxon>
        <taxon>Multicrustacea</taxon>
        <taxon>Malacostraca</taxon>
        <taxon>Eumalacostraca</taxon>
        <taxon>Eucarida</taxon>
        <taxon>Decapoda</taxon>
        <taxon>Dendrobranchiata</taxon>
        <taxon>Penaeoidea</taxon>
        <taxon>Penaeidae</taxon>
        <taxon>Penaeus</taxon>
    </lineage>
</organism>
<dbReference type="InterPro" id="IPR036237">
    <property type="entry name" value="Xyl_isomerase-like_sf"/>
</dbReference>
<keyword evidence="5 8" id="KW-0413">Isomerase</keyword>
<dbReference type="GO" id="GO:0009045">
    <property type="term" value="F:xylose isomerase activity"/>
    <property type="evidence" value="ECO:0007669"/>
    <property type="project" value="UniProtKB-EC"/>
</dbReference>
<dbReference type="OrthoDB" id="1730074at2759"/>
<gene>
    <name evidence="10" type="ORF">C7M84_007987</name>
</gene>
<evidence type="ECO:0000256" key="3">
    <source>
        <dbReference type="ARBA" id="ARBA00022629"/>
    </source>
</evidence>
<dbReference type="EMBL" id="QCYY01002017">
    <property type="protein sequence ID" value="ROT73593.1"/>
    <property type="molecule type" value="Genomic_DNA"/>
</dbReference>
<protein>
    <recommendedName>
        <fullName evidence="2 8">Xylose isomerase</fullName>
        <ecNumber evidence="2 8">5.3.1.5</ecNumber>
    </recommendedName>
</protein>
<feature type="compositionally biased region" description="Low complexity" evidence="9">
    <location>
        <begin position="211"/>
        <end position="220"/>
    </location>
</feature>
<evidence type="ECO:0000313" key="11">
    <source>
        <dbReference type="Proteomes" id="UP000283509"/>
    </source>
</evidence>
<evidence type="ECO:0000256" key="1">
    <source>
        <dbReference type="ARBA" id="ARBA00005765"/>
    </source>
</evidence>
<feature type="compositionally biased region" description="Pro residues" evidence="9">
    <location>
        <begin position="221"/>
        <end position="252"/>
    </location>
</feature>
<dbReference type="InterPro" id="IPR001998">
    <property type="entry name" value="Xylose_isomerase"/>
</dbReference>
<dbReference type="EC" id="5.3.1.5" evidence="2 8"/>
<dbReference type="Gene3D" id="3.20.20.150">
    <property type="entry name" value="Divalent-metal-dependent TIM barrel enzymes"/>
    <property type="match status" value="1"/>
</dbReference>
<keyword evidence="3 8" id="KW-0859">Xylose metabolism</keyword>
<comment type="similarity">
    <text evidence="1 8">Belongs to the xylose isomerase family.</text>
</comment>
<proteinExistence type="inferred from homology"/>
<dbReference type="PANTHER" id="PTHR48408">
    <property type="match status" value="1"/>
</dbReference>
<dbReference type="AlphaFoldDB" id="A0A3R7PJ76"/>
<keyword evidence="6 8" id="KW-0119">Carbohydrate metabolism</keyword>
<evidence type="ECO:0000256" key="5">
    <source>
        <dbReference type="ARBA" id="ARBA00023235"/>
    </source>
</evidence>
<dbReference type="PROSITE" id="PS51415">
    <property type="entry name" value="XYLOSE_ISOMERASE"/>
    <property type="match status" value="1"/>
</dbReference>
<feature type="region of interest" description="Disordered" evidence="9">
    <location>
        <begin position="162"/>
        <end position="185"/>
    </location>
</feature>
<dbReference type="Proteomes" id="UP000283509">
    <property type="component" value="Unassembled WGS sequence"/>
</dbReference>
<keyword evidence="11" id="KW-1185">Reference proteome</keyword>
<feature type="region of interest" description="Disordered" evidence="9">
    <location>
        <begin position="211"/>
        <end position="252"/>
    </location>
</feature>
<evidence type="ECO:0000256" key="6">
    <source>
        <dbReference type="ARBA" id="ARBA00023277"/>
    </source>
</evidence>
<name>A0A3R7PJ76_PENVA</name>
<dbReference type="SUPFAM" id="SSF51658">
    <property type="entry name" value="Xylose isomerase-like"/>
    <property type="match status" value="1"/>
</dbReference>
<evidence type="ECO:0000256" key="2">
    <source>
        <dbReference type="ARBA" id="ARBA00011958"/>
    </source>
</evidence>
<evidence type="ECO:0000256" key="8">
    <source>
        <dbReference type="RuleBase" id="RU000609"/>
    </source>
</evidence>